<dbReference type="Pfam" id="PF00096">
    <property type="entry name" value="zf-C2H2"/>
    <property type="match status" value="5"/>
</dbReference>
<dbReference type="AlphaFoldDB" id="W8B863"/>
<comment type="subcellular location">
    <subcellularLocation>
        <location evidence="1">Nucleus</location>
    </subcellularLocation>
</comment>
<dbReference type="EMBL" id="CAJHJT010000012">
    <property type="protein sequence ID" value="CAD6996795.1"/>
    <property type="molecule type" value="Genomic_DNA"/>
</dbReference>
<feature type="binding site" evidence="11">
    <location>
        <position position="28"/>
    </location>
    <ligand>
        <name>Zn(2+)</name>
        <dbReference type="ChEBI" id="CHEBI:29105"/>
    </ligand>
</feature>
<feature type="binding site" evidence="11">
    <location>
        <position position="85"/>
    </location>
    <ligand>
        <name>Zn(2+)</name>
        <dbReference type="ChEBI" id="CHEBI:29105"/>
    </ligand>
</feature>
<feature type="domain" description="C2H2-type" evidence="13">
    <location>
        <begin position="342"/>
        <end position="369"/>
    </location>
</feature>
<keyword evidence="7" id="KW-0238">DNA-binding</keyword>
<dbReference type="PANTHER" id="PTHR24409">
    <property type="entry name" value="ZINC FINGER PROTEIN 142"/>
    <property type="match status" value="1"/>
</dbReference>
<dbReference type="Gene3D" id="3.30.160.60">
    <property type="entry name" value="Classic Zinc Finger"/>
    <property type="match status" value="6"/>
</dbReference>
<dbReference type="InterPro" id="IPR013087">
    <property type="entry name" value="Znf_C2H2_type"/>
</dbReference>
<evidence type="ECO:0000256" key="9">
    <source>
        <dbReference type="ARBA" id="ARBA00023242"/>
    </source>
</evidence>
<evidence type="ECO:0000259" key="14">
    <source>
        <dbReference type="PROSITE" id="PS51915"/>
    </source>
</evidence>
<feature type="region of interest" description="Disordered" evidence="12">
    <location>
        <begin position="201"/>
        <end position="253"/>
    </location>
</feature>
<keyword evidence="5 11" id="KW-0862">Zinc</keyword>
<accession>W8B863</accession>
<evidence type="ECO:0000256" key="7">
    <source>
        <dbReference type="ARBA" id="ARBA00023125"/>
    </source>
</evidence>
<feature type="domain" description="C2H2-type" evidence="13">
    <location>
        <begin position="313"/>
        <end position="341"/>
    </location>
</feature>
<evidence type="ECO:0000256" key="4">
    <source>
        <dbReference type="ARBA" id="ARBA00022771"/>
    </source>
</evidence>
<keyword evidence="4 10" id="KW-0863">Zinc-finger</keyword>
<dbReference type="InterPro" id="IPR012934">
    <property type="entry name" value="Znf_AD"/>
</dbReference>
<dbReference type="Pfam" id="PF07776">
    <property type="entry name" value="zf-AD"/>
    <property type="match status" value="1"/>
</dbReference>
<evidence type="ECO:0000256" key="3">
    <source>
        <dbReference type="ARBA" id="ARBA00022737"/>
    </source>
</evidence>
<dbReference type="EMBL" id="GAMC01013302">
    <property type="protein sequence ID" value="JAB93253.1"/>
    <property type="molecule type" value="mRNA"/>
</dbReference>
<dbReference type="GO" id="GO:0008270">
    <property type="term" value="F:zinc ion binding"/>
    <property type="evidence" value="ECO:0007669"/>
    <property type="project" value="UniProtKB-UniRule"/>
</dbReference>
<feature type="domain" description="C2H2-type" evidence="13">
    <location>
        <begin position="424"/>
        <end position="451"/>
    </location>
</feature>
<dbReference type="PROSITE" id="PS00028">
    <property type="entry name" value="ZINC_FINGER_C2H2_1"/>
    <property type="match status" value="8"/>
</dbReference>
<dbReference type="SUPFAM" id="SSF57667">
    <property type="entry name" value="beta-beta-alpha zinc fingers"/>
    <property type="match status" value="5"/>
</dbReference>
<feature type="domain" description="C2H2-type" evidence="13">
    <location>
        <begin position="261"/>
        <end position="284"/>
    </location>
</feature>
<evidence type="ECO:0000259" key="13">
    <source>
        <dbReference type="PROSITE" id="PS50157"/>
    </source>
</evidence>
<feature type="domain" description="ZAD" evidence="14">
    <location>
        <begin position="26"/>
        <end position="112"/>
    </location>
</feature>
<evidence type="ECO:0000313" key="15">
    <source>
        <dbReference type="EMBL" id="CAD6996795.1"/>
    </source>
</evidence>
<dbReference type="Gene3D" id="3.40.1800.20">
    <property type="match status" value="1"/>
</dbReference>
<feature type="domain" description="C2H2-type" evidence="13">
    <location>
        <begin position="452"/>
        <end position="480"/>
    </location>
</feature>
<gene>
    <name evidence="16" type="primary">WEK</name>
    <name evidence="15" type="ORF">CCAP1982_LOCUS5468</name>
</gene>
<keyword evidence="6" id="KW-0805">Transcription regulation</keyword>
<dbReference type="Proteomes" id="UP000606786">
    <property type="component" value="Unassembled WGS sequence"/>
</dbReference>
<feature type="domain" description="C2H2-type" evidence="13">
    <location>
        <begin position="396"/>
        <end position="423"/>
    </location>
</feature>
<name>W8B863_CERCA</name>
<reference evidence="16" key="2">
    <citation type="journal article" date="2014" name="BMC Genomics">
        <title>A genomic perspective to assessing quality of mass-reared SIT flies used in Mediterranean fruit fly (Ceratitis capitata) eradication in California.</title>
        <authorList>
            <person name="Calla B."/>
            <person name="Hall B."/>
            <person name="Hou S."/>
            <person name="Geib S.M."/>
        </authorList>
    </citation>
    <scope>NUCLEOTIDE SEQUENCE</scope>
</reference>
<dbReference type="PROSITE" id="PS51915">
    <property type="entry name" value="ZAD"/>
    <property type="match status" value="1"/>
</dbReference>
<feature type="binding site" evidence="11">
    <location>
        <position position="88"/>
    </location>
    <ligand>
        <name>Zn(2+)</name>
        <dbReference type="ChEBI" id="CHEBI:29105"/>
    </ligand>
</feature>
<keyword evidence="3" id="KW-0677">Repeat</keyword>
<evidence type="ECO:0000256" key="8">
    <source>
        <dbReference type="ARBA" id="ARBA00023163"/>
    </source>
</evidence>
<dbReference type="PROSITE" id="PS50157">
    <property type="entry name" value="ZINC_FINGER_C2H2_2"/>
    <property type="match status" value="8"/>
</dbReference>
<dbReference type="InterPro" id="IPR036236">
    <property type="entry name" value="Znf_C2H2_sf"/>
</dbReference>
<dbReference type="FunFam" id="3.30.160.60:FF:000446">
    <property type="entry name" value="Zinc finger protein"/>
    <property type="match status" value="1"/>
</dbReference>
<feature type="domain" description="C2H2-type" evidence="13">
    <location>
        <begin position="287"/>
        <end position="314"/>
    </location>
</feature>
<dbReference type="SMART" id="SM00355">
    <property type="entry name" value="ZnF_C2H2"/>
    <property type="match status" value="8"/>
</dbReference>
<evidence type="ECO:0000256" key="12">
    <source>
        <dbReference type="SAM" id="MobiDB-lite"/>
    </source>
</evidence>
<evidence type="ECO:0000313" key="17">
    <source>
        <dbReference type="Proteomes" id="UP000606786"/>
    </source>
</evidence>
<dbReference type="GO" id="GO:0003677">
    <property type="term" value="F:DNA binding"/>
    <property type="evidence" value="ECO:0007669"/>
    <property type="project" value="UniProtKB-KW"/>
</dbReference>
<keyword evidence="17" id="KW-1185">Reference proteome</keyword>
<dbReference type="SUPFAM" id="SSF57716">
    <property type="entry name" value="Glucocorticoid receptor-like (DNA-binding domain)"/>
    <property type="match status" value="1"/>
</dbReference>
<keyword evidence="8" id="KW-0804">Transcription</keyword>
<evidence type="ECO:0000256" key="5">
    <source>
        <dbReference type="ARBA" id="ARBA00022833"/>
    </source>
</evidence>
<feature type="compositionally biased region" description="Acidic residues" evidence="12">
    <location>
        <begin position="226"/>
        <end position="235"/>
    </location>
</feature>
<reference evidence="15" key="3">
    <citation type="submission" date="2020-11" db="EMBL/GenBank/DDBJ databases">
        <authorList>
            <person name="Whitehead M."/>
        </authorList>
    </citation>
    <scope>NUCLEOTIDE SEQUENCE</scope>
    <source>
        <strain evidence="15">EGII</strain>
    </source>
</reference>
<evidence type="ECO:0000256" key="2">
    <source>
        <dbReference type="ARBA" id="ARBA00022723"/>
    </source>
</evidence>
<dbReference type="GO" id="GO:0005634">
    <property type="term" value="C:nucleus"/>
    <property type="evidence" value="ECO:0007669"/>
    <property type="project" value="UniProtKB-SubCell"/>
</dbReference>
<feature type="domain" description="C2H2-type" evidence="13">
    <location>
        <begin position="370"/>
        <end position="397"/>
    </location>
</feature>
<evidence type="ECO:0000256" key="10">
    <source>
        <dbReference type="PROSITE-ProRule" id="PRU00042"/>
    </source>
</evidence>
<proteinExistence type="evidence at transcript level"/>
<organism evidence="16">
    <name type="scientific">Ceratitis capitata</name>
    <name type="common">Mediterranean fruit fly</name>
    <name type="synonym">Tephritis capitata</name>
    <dbReference type="NCBI Taxonomy" id="7213"/>
    <lineage>
        <taxon>Eukaryota</taxon>
        <taxon>Metazoa</taxon>
        <taxon>Ecdysozoa</taxon>
        <taxon>Arthropoda</taxon>
        <taxon>Hexapoda</taxon>
        <taxon>Insecta</taxon>
        <taxon>Pterygota</taxon>
        <taxon>Neoptera</taxon>
        <taxon>Endopterygota</taxon>
        <taxon>Diptera</taxon>
        <taxon>Brachycera</taxon>
        <taxon>Muscomorpha</taxon>
        <taxon>Tephritoidea</taxon>
        <taxon>Tephritidae</taxon>
        <taxon>Ceratitis</taxon>
        <taxon>Ceratitis</taxon>
    </lineage>
</organism>
<keyword evidence="9" id="KW-0539">Nucleus</keyword>
<evidence type="ECO:0000256" key="11">
    <source>
        <dbReference type="PROSITE-ProRule" id="PRU01263"/>
    </source>
</evidence>
<evidence type="ECO:0000256" key="6">
    <source>
        <dbReference type="ARBA" id="ARBA00023015"/>
    </source>
</evidence>
<dbReference type="SMART" id="SM00868">
    <property type="entry name" value="zf-AD"/>
    <property type="match status" value="1"/>
</dbReference>
<feature type="binding site" evidence="11">
    <location>
        <position position="31"/>
    </location>
    <ligand>
        <name>Zn(2+)</name>
        <dbReference type="ChEBI" id="CHEBI:29105"/>
    </ligand>
</feature>
<evidence type="ECO:0000256" key="1">
    <source>
        <dbReference type="ARBA" id="ARBA00004123"/>
    </source>
</evidence>
<dbReference type="OrthoDB" id="6077919at2759"/>
<evidence type="ECO:0000313" key="16">
    <source>
        <dbReference type="EMBL" id="JAB93253.1"/>
    </source>
</evidence>
<keyword evidence="2 11" id="KW-0479">Metal-binding</keyword>
<dbReference type="FunFam" id="3.30.160.60:FF:000646">
    <property type="entry name" value="Myeloid zinc finger 1"/>
    <property type="match status" value="1"/>
</dbReference>
<protein>
    <submittedName>
        <fullName evidence="15">(Mediterranean fruit fly) hypothetical protein</fullName>
    </submittedName>
    <submittedName>
        <fullName evidence="16">Zinc finger protein weckle</fullName>
    </submittedName>
</protein>
<reference evidence="16" key="1">
    <citation type="submission" date="2013-07" db="EMBL/GenBank/DDBJ databases">
        <authorList>
            <person name="Geib S."/>
        </authorList>
    </citation>
    <scope>NUCLEOTIDE SEQUENCE</scope>
</reference>
<sequence>MSDIQLKENYPFVMSESRPFIEEWKRWCRLCAKADAQYINVLSGQYVQSTSTTSDSHNAFNMLVVIEEFFQVQIKEDEKLPPFVCTECYNIVISFIKFKDNIKKVQQLYDDLLHGDDKSKVNLPNLYEKFGLYGEETFPAQITTKLPVEEVFIADSPVPKTTNTAIEIKNEREPDEFPTEVFIKEFEKKDEFQDPFGEEAVRMDISSPGHEDNNYSGNDDYSKEDSSDDDEEEEEYKSKLRKNYSMESEDSTETSKESIKYTCKICSKSFQRSGNYSVHMKKKHKQIICPQCTNSFDSESSLKVHMKDHRQLFPCPHCDRKFQIKDYVAQHIKFVHEDERPFICEACGDAVRTKGQLKEHMLTHTDYSPYECKDCGKCFKQKQRLKRHMQIHGDKHICTECGKQLSTRATLNSHLLVHSDKMPHKCDYCGRLFKRAKTLKNHLIAHTGLRPYSCDFCDKTFSTGPSCRFHKKTMHPVELAALEASGVKTYTKNIPNLDVLKAVSRTAENLTPLSSKQNGCVYFDKKTDNPVEDIVKKPDDIAMTVDNNFQNKPNDVVTTANT</sequence>